<dbReference type="EMBL" id="CAJOBC010023486">
    <property type="protein sequence ID" value="CAF4059455.1"/>
    <property type="molecule type" value="Genomic_DNA"/>
</dbReference>
<dbReference type="AlphaFoldDB" id="A0A815BDW3"/>
<feature type="chain" id="PRO_5036411322" evidence="1">
    <location>
        <begin position="19"/>
        <end position="283"/>
    </location>
</feature>
<comment type="caution">
    <text evidence="2">The sequence shown here is derived from an EMBL/GenBank/DDBJ whole genome shotgun (WGS) entry which is preliminary data.</text>
</comment>
<dbReference type="Proteomes" id="UP000663829">
    <property type="component" value="Unassembled WGS sequence"/>
</dbReference>
<keyword evidence="1" id="KW-0732">Signal</keyword>
<evidence type="ECO:0000313" key="3">
    <source>
        <dbReference type="EMBL" id="CAF4059455.1"/>
    </source>
</evidence>
<accession>A0A815BDW3</accession>
<keyword evidence="4" id="KW-1185">Reference proteome</keyword>
<evidence type="ECO:0000313" key="4">
    <source>
        <dbReference type="Proteomes" id="UP000663829"/>
    </source>
</evidence>
<sequence>MKILLLILLFLSISIAHALKRIVFKKEDMYSNVDTRAGSVDKTPITRNITEPTRVAMFNDGAYMVRVTVNYIQDDLQKELKLNELILIGEHRSIFVPSTATFVRVRAHAIGSDSDRNVVDIQMEDVQNVHEICYLLAGSIFHPVADKTDHSVNNTVLSVTIIQRGFFVIYAKINYLQNRLQVEQKTTSVLIGQNHVFRLQTQPNDTISHIRVRIHAVGNTHNVVDEQFLQPTSSCYLITGSVFNPVFGYCAKDADYSKRGLDNDLYEQEREVSKQQQQYQQYN</sequence>
<reference evidence="2" key="1">
    <citation type="submission" date="2021-02" db="EMBL/GenBank/DDBJ databases">
        <authorList>
            <person name="Nowell W R."/>
        </authorList>
    </citation>
    <scope>NUCLEOTIDE SEQUENCE</scope>
</reference>
<name>A0A815BDW3_9BILA</name>
<gene>
    <name evidence="2" type="ORF">GPM918_LOCUS27090</name>
    <name evidence="3" type="ORF">SRO942_LOCUS27367</name>
</gene>
<organism evidence="2 4">
    <name type="scientific">Didymodactylos carnosus</name>
    <dbReference type="NCBI Taxonomy" id="1234261"/>
    <lineage>
        <taxon>Eukaryota</taxon>
        <taxon>Metazoa</taxon>
        <taxon>Spiralia</taxon>
        <taxon>Gnathifera</taxon>
        <taxon>Rotifera</taxon>
        <taxon>Eurotatoria</taxon>
        <taxon>Bdelloidea</taxon>
        <taxon>Philodinida</taxon>
        <taxon>Philodinidae</taxon>
        <taxon>Didymodactylos</taxon>
    </lineage>
</organism>
<dbReference type="EMBL" id="CAJNOQ010011213">
    <property type="protein sequence ID" value="CAF1271171.1"/>
    <property type="molecule type" value="Genomic_DNA"/>
</dbReference>
<dbReference type="Proteomes" id="UP000681722">
    <property type="component" value="Unassembled WGS sequence"/>
</dbReference>
<proteinExistence type="predicted"/>
<evidence type="ECO:0000256" key="1">
    <source>
        <dbReference type="SAM" id="SignalP"/>
    </source>
</evidence>
<feature type="signal peptide" evidence="1">
    <location>
        <begin position="1"/>
        <end position="18"/>
    </location>
</feature>
<evidence type="ECO:0000313" key="2">
    <source>
        <dbReference type="EMBL" id="CAF1271171.1"/>
    </source>
</evidence>
<dbReference type="OrthoDB" id="9992549at2759"/>
<protein>
    <submittedName>
        <fullName evidence="2">Uncharacterized protein</fullName>
    </submittedName>
</protein>